<dbReference type="Pfam" id="PF09261">
    <property type="entry name" value="Alpha-mann_mid"/>
    <property type="match status" value="1"/>
</dbReference>
<dbReference type="InterPro" id="IPR041147">
    <property type="entry name" value="GH38_C"/>
</dbReference>
<evidence type="ECO:0000313" key="12">
    <source>
        <dbReference type="EnsemblMetazoa" id="CLYHEMP002365.1"/>
    </source>
</evidence>
<dbReference type="InterPro" id="IPR000602">
    <property type="entry name" value="Glyco_hydro_38_N"/>
</dbReference>
<dbReference type="InterPro" id="IPR011682">
    <property type="entry name" value="Glyco_hydro_38_C"/>
</dbReference>
<feature type="domain" description="Glycoside hydrolase family 38 central" evidence="11">
    <location>
        <begin position="350"/>
        <end position="426"/>
    </location>
</feature>
<keyword evidence="6 10" id="KW-0862">Zinc</keyword>
<dbReference type="InterPro" id="IPR015341">
    <property type="entry name" value="Glyco_hydro_38_cen"/>
</dbReference>
<sequence length="987" mass="113615">MEGLKLFRFLLFCTLAVQITETFDCSSTNEKLQIHLVPHTHNDVGWLKTVDEYFYGGNKTIQDAAVQYILDTVVTELQKSPNRTFIYVEIAFFKRWWDQQTDEVKSVVKGLVANKQLEFINGGWCMNDEAATHYNGIIDQMTLGLRFINDTFGEDARPTIGWHIDPFGHSAEQASLFSLMSFDGFFLGRIDQEDKDKRMAEQRMEMLWQGSRNYGQSSQIFTGVTYNSYHAPSGFCFDDHCSDPPIQDDGRLYDVNVKERVDLFVKETCDQAKSYKTNHIMLTMGEDFNYQNALKWFKNLDKLVKYVNEDERVNVFYSTPSRYLKALHDSKKSWEVKTDDFFPYAHCPHCYWTGYFTSRPALKAYIRESNGILQACKQMETFNFGDPRMDTPSSDGLRRAMGVNQHHDAVTGTEKQHVTNDYAKRLSIAREECKDLMSSFVESKVSSKDVHFQYCDFLNISMCKITETEKSFILNVYNPIGRSVSTFVRLPVNSRSFSVKDSKGKPVDVQVVSTTAETMKLRPLRTSYASFELVFKVAAPALGFTNYFITKTEQQENNPVKKRREATRKELKEEEIIFIENEQLRLDFSPSTGRLTKMTQKVKDLTLKVDQQFFWYNGSQGNDVSRQTSGAYIFRPNRSEPFPLTNGNKATIEIVKGALVQEVRQSFGPIVSQVIRLYKDEPYAEFEYTVGPIPVSDHLGKEIITRFDTDIENGGKFYTDANGREMKERIRNHRDTWTLNVSEPVSGNYYPINSRIFINDTKSQLTVMTDRSQGGSSIRDGQLEIMLHRRLLKDDFLGVGEPLNEPGLDGKGLVTRGKHRVLFTTPGEGYHLHREQGELMMLQPILSFSKNLHPSIEVVRNSMTSEYSALSRPLPSQVHLLTMETVRKNKLLLRLENFFEDYEGGKVVTVKLDGLFKEFSVVSLTELNLSANQELKNKKMWHWNTTESHHQASLDHRSNTEIHNGDSLDITLRPMEIRTFMCKIQKN</sequence>
<feature type="signal peptide" evidence="10">
    <location>
        <begin position="1"/>
        <end position="22"/>
    </location>
</feature>
<dbReference type="InterPro" id="IPR011013">
    <property type="entry name" value="Gal_mutarotase_sf_dom"/>
</dbReference>
<evidence type="ECO:0000256" key="10">
    <source>
        <dbReference type="RuleBase" id="RU361199"/>
    </source>
</evidence>
<dbReference type="Pfam" id="PF17677">
    <property type="entry name" value="Glyco_hydro38C2"/>
    <property type="match status" value="1"/>
</dbReference>
<keyword evidence="4 10" id="KW-0479">Metal-binding</keyword>
<dbReference type="InterPro" id="IPR027291">
    <property type="entry name" value="Glyco_hydro_38_N_sf"/>
</dbReference>
<comment type="similarity">
    <text evidence="2 10">Belongs to the glycosyl hydrolase 38 family.</text>
</comment>
<dbReference type="InterPro" id="IPR013780">
    <property type="entry name" value="Glyco_hydro_b"/>
</dbReference>
<evidence type="ECO:0000256" key="2">
    <source>
        <dbReference type="ARBA" id="ARBA00009792"/>
    </source>
</evidence>
<dbReference type="GO" id="GO:0046872">
    <property type="term" value="F:metal ion binding"/>
    <property type="evidence" value="ECO:0007669"/>
    <property type="project" value="UniProtKB-KW"/>
</dbReference>
<dbReference type="Gene3D" id="2.60.40.1360">
    <property type="match status" value="1"/>
</dbReference>
<dbReference type="Gene3D" id="1.20.1270.50">
    <property type="entry name" value="Glycoside hydrolase family 38, central domain"/>
    <property type="match status" value="2"/>
</dbReference>
<dbReference type="GO" id="GO:0030246">
    <property type="term" value="F:carbohydrate binding"/>
    <property type="evidence" value="ECO:0007669"/>
    <property type="project" value="InterPro"/>
</dbReference>
<dbReference type="CDD" id="cd10810">
    <property type="entry name" value="GH38N_AMII_LAM_like"/>
    <property type="match status" value="1"/>
</dbReference>
<dbReference type="Gene3D" id="2.60.40.1180">
    <property type="entry name" value="Golgi alpha-mannosidase II"/>
    <property type="match status" value="1"/>
</dbReference>
<keyword evidence="8" id="KW-0325">Glycoprotein</keyword>
<evidence type="ECO:0000256" key="9">
    <source>
        <dbReference type="ARBA" id="ARBA00023295"/>
    </source>
</evidence>
<dbReference type="RefSeq" id="XP_066932193.1">
    <property type="nucleotide sequence ID" value="XM_067076092.1"/>
</dbReference>
<evidence type="ECO:0000256" key="1">
    <source>
        <dbReference type="ARBA" id="ARBA00000365"/>
    </source>
</evidence>
<dbReference type="Gene3D" id="2.70.98.30">
    <property type="entry name" value="Golgi alpha-mannosidase II, domain 4"/>
    <property type="match status" value="1"/>
</dbReference>
<dbReference type="GO" id="GO:0004559">
    <property type="term" value="F:alpha-mannosidase activity"/>
    <property type="evidence" value="ECO:0007669"/>
    <property type="project" value="UniProtKB-EC"/>
</dbReference>
<reference evidence="12" key="1">
    <citation type="submission" date="2021-01" db="UniProtKB">
        <authorList>
            <consortium name="EnsemblMetazoa"/>
        </authorList>
    </citation>
    <scope>IDENTIFICATION</scope>
</reference>
<dbReference type="GO" id="GO:0006013">
    <property type="term" value="P:mannose metabolic process"/>
    <property type="evidence" value="ECO:0007669"/>
    <property type="project" value="InterPro"/>
</dbReference>
<dbReference type="FunFam" id="2.70.98.30:FF:000003">
    <property type="entry name" value="Alpha-mannosidase"/>
    <property type="match status" value="1"/>
</dbReference>
<protein>
    <recommendedName>
        <fullName evidence="3 10">Alpha-mannosidase</fullName>
        <ecNumber evidence="10">3.2.1.-</ecNumber>
    </recommendedName>
</protein>
<name>A0A7M5UPA1_9CNID</name>
<evidence type="ECO:0000259" key="11">
    <source>
        <dbReference type="SMART" id="SM00872"/>
    </source>
</evidence>
<dbReference type="SUPFAM" id="SSF88713">
    <property type="entry name" value="Glycoside hydrolase/deacetylase"/>
    <property type="match status" value="1"/>
</dbReference>
<keyword evidence="5 10" id="KW-0378">Hydrolase</keyword>
<evidence type="ECO:0000256" key="3">
    <source>
        <dbReference type="ARBA" id="ARBA00012752"/>
    </source>
</evidence>
<dbReference type="FunFam" id="1.20.1270.50:FF:000003">
    <property type="entry name" value="Alpha-mannosidase"/>
    <property type="match status" value="1"/>
</dbReference>
<dbReference type="GeneID" id="136819848"/>
<dbReference type="SUPFAM" id="SSF74650">
    <property type="entry name" value="Galactose mutarotase-like"/>
    <property type="match status" value="1"/>
</dbReference>
<dbReference type="FunFam" id="2.60.40.1180:FF:000018">
    <property type="entry name" value="Alpha-mannosidase"/>
    <property type="match status" value="1"/>
</dbReference>
<dbReference type="InterPro" id="IPR037094">
    <property type="entry name" value="Glyco_hydro_38_cen_sf"/>
</dbReference>
<dbReference type="EnsemblMetazoa" id="CLYHEMT002365.1">
    <property type="protein sequence ID" value="CLYHEMP002365.1"/>
    <property type="gene ID" value="CLYHEMG002365"/>
</dbReference>
<accession>A0A7M5UPA1</accession>
<dbReference type="OrthoDB" id="2016903at2759"/>
<dbReference type="AlphaFoldDB" id="A0A7M5UPA1"/>
<proteinExistence type="inferred from homology"/>
<evidence type="ECO:0000256" key="4">
    <source>
        <dbReference type="ARBA" id="ARBA00022723"/>
    </source>
</evidence>
<keyword evidence="7" id="KW-1015">Disulfide bond</keyword>
<dbReference type="Pfam" id="PF07748">
    <property type="entry name" value="Glyco_hydro_38C"/>
    <property type="match status" value="1"/>
</dbReference>
<evidence type="ECO:0000256" key="5">
    <source>
        <dbReference type="ARBA" id="ARBA00022801"/>
    </source>
</evidence>
<dbReference type="FunFam" id="3.20.110.10:FF:000001">
    <property type="entry name" value="Alpha-mannosidase"/>
    <property type="match status" value="1"/>
</dbReference>
<keyword evidence="13" id="KW-1185">Reference proteome</keyword>
<dbReference type="SUPFAM" id="SSF88688">
    <property type="entry name" value="Families 57/38 glycoside transferase middle domain"/>
    <property type="match status" value="1"/>
</dbReference>
<dbReference type="Gene3D" id="3.20.110.10">
    <property type="entry name" value="Glycoside hydrolase 38, N terminal domain"/>
    <property type="match status" value="1"/>
</dbReference>
<feature type="chain" id="PRO_5029930954" description="Alpha-mannosidase" evidence="10">
    <location>
        <begin position="23"/>
        <end position="987"/>
    </location>
</feature>
<dbReference type="PANTHER" id="PTHR11607">
    <property type="entry name" value="ALPHA-MANNOSIDASE"/>
    <property type="match status" value="1"/>
</dbReference>
<dbReference type="InterPro" id="IPR050843">
    <property type="entry name" value="Glycosyl_Hydrlase_38"/>
</dbReference>
<organism evidence="12 13">
    <name type="scientific">Clytia hemisphaerica</name>
    <dbReference type="NCBI Taxonomy" id="252671"/>
    <lineage>
        <taxon>Eukaryota</taxon>
        <taxon>Metazoa</taxon>
        <taxon>Cnidaria</taxon>
        <taxon>Hydrozoa</taxon>
        <taxon>Hydroidolina</taxon>
        <taxon>Leptothecata</taxon>
        <taxon>Obeliida</taxon>
        <taxon>Clytiidae</taxon>
        <taxon>Clytia</taxon>
    </lineage>
</organism>
<dbReference type="FunFam" id="1.20.1270.50:FF:000002">
    <property type="entry name" value="Alpha-mannosidase"/>
    <property type="match status" value="1"/>
</dbReference>
<comment type="cofactor">
    <cofactor evidence="10">
        <name>Zn(2+)</name>
        <dbReference type="ChEBI" id="CHEBI:29105"/>
    </cofactor>
    <text evidence="10">Binds 1 zinc ion per subunit.</text>
</comment>
<evidence type="ECO:0000256" key="6">
    <source>
        <dbReference type="ARBA" id="ARBA00022833"/>
    </source>
</evidence>
<evidence type="ECO:0000256" key="8">
    <source>
        <dbReference type="ARBA" id="ARBA00023180"/>
    </source>
</evidence>
<dbReference type="SMART" id="SM00872">
    <property type="entry name" value="Alpha-mann_mid"/>
    <property type="match status" value="1"/>
</dbReference>
<dbReference type="GO" id="GO:0005764">
    <property type="term" value="C:lysosome"/>
    <property type="evidence" value="ECO:0007669"/>
    <property type="project" value="TreeGrafter"/>
</dbReference>
<dbReference type="Pfam" id="PF01074">
    <property type="entry name" value="Glyco_hydro_38N"/>
    <property type="match status" value="1"/>
</dbReference>
<comment type="catalytic activity">
    <reaction evidence="1">
        <text>Hydrolysis of terminal, non-reducing alpha-D-mannose residues in alpha-D-mannosides.</text>
        <dbReference type="EC" id="3.2.1.24"/>
    </reaction>
</comment>
<dbReference type="Proteomes" id="UP000594262">
    <property type="component" value="Unplaced"/>
</dbReference>
<dbReference type="InterPro" id="IPR028995">
    <property type="entry name" value="Glyco_hydro_57/38_cen_sf"/>
</dbReference>
<dbReference type="InterPro" id="IPR011330">
    <property type="entry name" value="Glyco_hydro/deAcase_b/a-brl"/>
</dbReference>
<dbReference type="EC" id="3.2.1.-" evidence="10"/>
<evidence type="ECO:0000256" key="7">
    <source>
        <dbReference type="ARBA" id="ARBA00023157"/>
    </source>
</evidence>
<dbReference type="PANTHER" id="PTHR11607:SF3">
    <property type="entry name" value="LYSOSOMAL ALPHA-MANNOSIDASE"/>
    <property type="match status" value="1"/>
</dbReference>
<keyword evidence="9 10" id="KW-0326">Glycosidase</keyword>
<keyword evidence="10" id="KW-0732">Signal</keyword>
<evidence type="ECO:0000313" key="13">
    <source>
        <dbReference type="Proteomes" id="UP000594262"/>
    </source>
</evidence>